<protein>
    <recommendedName>
        <fullName evidence="5">Glycosyltransferase 2-like domain-containing protein</fullName>
    </recommendedName>
</protein>
<keyword evidence="3" id="KW-0808">Transferase</keyword>
<keyword evidence="2" id="KW-0328">Glycosyltransferase</keyword>
<dbReference type="Gene3D" id="3.90.550.10">
    <property type="entry name" value="Spore Coat Polysaccharide Biosynthesis Protein SpsA, Chain A"/>
    <property type="match status" value="1"/>
</dbReference>
<dbReference type="PANTHER" id="PTHR43179:SF12">
    <property type="entry name" value="GALACTOFURANOSYLTRANSFERASE GLFT2"/>
    <property type="match status" value="1"/>
</dbReference>
<dbReference type="OrthoDB" id="331544at2759"/>
<keyword evidence="4" id="KW-0812">Transmembrane</keyword>
<dbReference type="InterPro" id="IPR001173">
    <property type="entry name" value="Glyco_trans_2-like"/>
</dbReference>
<accession>A0A8H5FMB7</accession>
<sequence>MPTFPVVHRRHMDTFNGEVVPDIFINQDGDPFLFQLYRRWNCSKMIDCRVSNAIGGSVEARYEKSHAKGWTFETLDNAVARLAETLPPTLSVMFIIIVDDPNSPNIIHLERLFSHRVDVRIRVNKSNLGASASRNCGMLEESAADWVHFLDDDIVPDPNLLFEVEKVIRADPTAAGFVGNCQFPVARTMFQAAAHLAGVTYFWDIATKMDTDLPWGVTANLIFRRKNDGVEFDLRYPKTGGGEDIDFCMLKREASMKSGGGKLEPAPKVIVTHPWWSEGKRSYWRFYMWSIGDGALVIRFPEATYWAPNTLEAAVVIIPIFLACFLQNLTVRTLVDTVMRLGIALLALLVANVIHDLYRYLVRHPERMRELKLDLKFRGGPWLWAALVEGTFIRIFSECGRLRGVVARKEWDAFGRRFDWFAGRWGKGPRNEERRNNVERVALWLFVWGTVNMSW</sequence>
<keyword evidence="7" id="KW-1185">Reference proteome</keyword>
<dbReference type="CDD" id="cd00761">
    <property type="entry name" value="Glyco_tranf_GTA_type"/>
    <property type="match status" value="1"/>
</dbReference>
<keyword evidence="4" id="KW-1133">Transmembrane helix</keyword>
<evidence type="ECO:0000256" key="4">
    <source>
        <dbReference type="SAM" id="Phobius"/>
    </source>
</evidence>
<feature type="transmembrane region" description="Helical" evidence="4">
    <location>
        <begin position="313"/>
        <end position="331"/>
    </location>
</feature>
<name>A0A8H5FMB7_9AGAR</name>
<gene>
    <name evidence="6" type="ORF">D9611_001291</name>
</gene>
<feature type="domain" description="Glycosyltransferase 2-like" evidence="5">
    <location>
        <begin position="73"/>
        <end position="175"/>
    </location>
</feature>
<dbReference type="InterPro" id="IPR029044">
    <property type="entry name" value="Nucleotide-diphossugar_trans"/>
</dbReference>
<dbReference type="GO" id="GO:0016757">
    <property type="term" value="F:glycosyltransferase activity"/>
    <property type="evidence" value="ECO:0007669"/>
    <property type="project" value="UniProtKB-KW"/>
</dbReference>
<evidence type="ECO:0000259" key="5">
    <source>
        <dbReference type="Pfam" id="PF00535"/>
    </source>
</evidence>
<organism evidence="6 7">
    <name type="scientific">Ephemerocybe angulata</name>
    <dbReference type="NCBI Taxonomy" id="980116"/>
    <lineage>
        <taxon>Eukaryota</taxon>
        <taxon>Fungi</taxon>
        <taxon>Dikarya</taxon>
        <taxon>Basidiomycota</taxon>
        <taxon>Agaricomycotina</taxon>
        <taxon>Agaricomycetes</taxon>
        <taxon>Agaricomycetidae</taxon>
        <taxon>Agaricales</taxon>
        <taxon>Agaricineae</taxon>
        <taxon>Psathyrellaceae</taxon>
        <taxon>Ephemerocybe</taxon>
    </lineage>
</organism>
<proteinExistence type="inferred from homology"/>
<feature type="transmembrane region" description="Helical" evidence="4">
    <location>
        <begin position="343"/>
        <end position="361"/>
    </location>
</feature>
<dbReference type="Pfam" id="PF00535">
    <property type="entry name" value="Glycos_transf_2"/>
    <property type="match status" value="1"/>
</dbReference>
<dbReference type="PANTHER" id="PTHR43179">
    <property type="entry name" value="RHAMNOSYLTRANSFERASE WBBL"/>
    <property type="match status" value="1"/>
</dbReference>
<evidence type="ECO:0000256" key="1">
    <source>
        <dbReference type="ARBA" id="ARBA00006739"/>
    </source>
</evidence>
<evidence type="ECO:0000313" key="7">
    <source>
        <dbReference type="Proteomes" id="UP000541558"/>
    </source>
</evidence>
<comment type="caution">
    <text evidence="6">The sequence shown here is derived from an EMBL/GenBank/DDBJ whole genome shotgun (WGS) entry which is preliminary data.</text>
</comment>
<reference evidence="6 7" key="1">
    <citation type="journal article" date="2020" name="ISME J.">
        <title>Uncovering the hidden diversity of litter-decomposition mechanisms in mushroom-forming fungi.</title>
        <authorList>
            <person name="Floudas D."/>
            <person name="Bentzer J."/>
            <person name="Ahren D."/>
            <person name="Johansson T."/>
            <person name="Persson P."/>
            <person name="Tunlid A."/>
        </authorList>
    </citation>
    <scope>NUCLEOTIDE SEQUENCE [LARGE SCALE GENOMIC DNA]</scope>
    <source>
        <strain evidence="6 7">CBS 175.51</strain>
    </source>
</reference>
<dbReference type="Proteomes" id="UP000541558">
    <property type="component" value="Unassembled WGS sequence"/>
</dbReference>
<evidence type="ECO:0000256" key="3">
    <source>
        <dbReference type="ARBA" id="ARBA00022679"/>
    </source>
</evidence>
<dbReference type="AlphaFoldDB" id="A0A8H5FMB7"/>
<dbReference type="EMBL" id="JAACJK010000001">
    <property type="protein sequence ID" value="KAF5342119.1"/>
    <property type="molecule type" value="Genomic_DNA"/>
</dbReference>
<dbReference type="SUPFAM" id="SSF53448">
    <property type="entry name" value="Nucleotide-diphospho-sugar transferases"/>
    <property type="match status" value="1"/>
</dbReference>
<evidence type="ECO:0000313" key="6">
    <source>
        <dbReference type="EMBL" id="KAF5342119.1"/>
    </source>
</evidence>
<evidence type="ECO:0000256" key="2">
    <source>
        <dbReference type="ARBA" id="ARBA00022676"/>
    </source>
</evidence>
<keyword evidence="4" id="KW-0472">Membrane</keyword>
<comment type="similarity">
    <text evidence="1">Belongs to the glycosyltransferase 2 family.</text>
</comment>